<gene>
    <name evidence="7" type="ORF">QVH07_02135</name>
</gene>
<organism evidence="7 8">
    <name type="scientific">Algoriphagus sediminis</name>
    <dbReference type="NCBI Taxonomy" id="3057113"/>
    <lineage>
        <taxon>Bacteria</taxon>
        <taxon>Pseudomonadati</taxon>
        <taxon>Bacteroidota</taxon>
        <taxon>Cytophagia</taxon>
        <taxon>Cytophagales</taxon>
        <taxon>Cyclobacteriaceae</taxon>
        <taxon>Algoriphagus</taxon>
    </lineage>
</organism>
<keyword evidence="2 7" id="KW-0575">Peroxidase</keyword>
<reference evidence="7" key="1">
    <citation type="submission" date="2023-06" db="EMBL/GenBank/DDBJ databases">
        <title>Robiginitalea aurantiacus sp. nov. and Algoriphagus sediminis sp. nov., isolated from coastal sediment.</title>
        <authorList>
            <person name="Zhou Z.Y."/>
            <person name="An J."/>
            <person name="Jia Y.W."/>
            <person name="Du Z.J."/>
        </authorList>
    </citation>
    <scope>NUCLEOTIDE SEQUENCE</scope>
    <source>
        <strain evidence="7">C2-7</strain>
    </source>
</reference>
<dbReference type="EMBL" id="JAUEPH010000001">
    <property type="protein sequence ID" value="MDN3202925.1"/>
    <property type="molecule type" value="Genomic_DNA"/>
</dbReference>
<dbReference type="InterPro" id="IPR006314">
    <property type="entry name" value="Dyp_peroxidase"/>
</dbReference>
<evidence type="ECO:0000313" key="7">
    <source>
        <dbReference type="EMBL" id="MDN3202925.1"/>
    </source>
</evidence>
<keyword evidence="3" id="KW-0479">Metal-binding</keyword>
<evidence type="ECO:0000256" key="4">
    <source>
        <dbReference type="ARBA" id="ARBA00023002"/>
    </source>
</evidence>
<evidence type="ECO:0000256" key="5">
    <source>
        <dbReference type="ARBA" id="ARBA00023004"/>
    </source>
</evidence>
<accession>A0ABT7Y8S7</accession>
<keyword evidence="5" id="KW-0408">Iron</keyword>
<dbReference type="Proteomes" id="UP001171916">
    <property type="component" value="Unassembled WGS sequence"/>
</dbReference>
<feature type="region of interest" description="Disordered" evidence="6">
    <location>
        <begin position="320"/>
        <end position="339"/>
    </location>
</feature>
<evidence type="ECO:0000256" key="1">
    <source>
        <dbReference type="ARBA" id="ARBA00001970"/>
    </source>
</evidence>
<protein>
    <submittedName>
        <fullName evidence="7">Peroxidase</fullName>
    </submittedName>
</protein>
<comment type="cofactor">
    <cofactor evidence="1">
        <name>heme b</name>
        <dbReference type="ChEBI" id="CHEBI:60344"/>
    </cofactor>
</comment>
<evidence type="ECO:0000256" key="3">
    <source>
        <dbReference type="ARBA" id="ARBA00022723"/>
    </source>
</evidence>
<proteinExistence type="predicted"/>
<dbReference type="PROSITE" id="PS51404">
    <property type="entry name" value="DYP_PEROXIDASE"/>
    <property type="match status" value="1"/>
</dbReference>
<dbReference type="PANTHER" id="PTHR30521">
    <property type="entry name" value="DEFERROCHELATASE/PEROXIDASE"/>
    <property type="match status" value="1"/>
</dbReference>
<name>A0ABT7Y8S7_9BACT</name>
<evidence type="ECO:0000313" key="8">
    <source>
        <dbReference type="Proteomes" id="UP001171916"/>
    </source>
</evidence>
<dbReference type="GO" id="GO:0004601">
    <property type="term" value="F:peroxidase activity"/>
    <property type="evidence" value="ECO:0007669"/>
    <property type="project" value="UniProtKB-KW"/>
</dbReference>
<feature type="compositionally biased region" description="Basic and acidic residues" evidence="6">
    <location>
        <begin position="330"/>
        <end position="339"/>
    </location>
</feature>
<dbReference type="InterPro" id="IPR011008">
    <property type="entry name" value="Dimeric_a/b-barrel"/>
</dbReference>
<dbReference type="SUPFAM" id="SSF54909">
    <property type="entry name" value="Dimeric alpha+beta barrel"/>
    <property type="match status" value="1"/>
</dbReference>
<comment type="caution">
    <text evidence="7">The sequence shown here is derived from an EMBL/GenBank/DDBJ whole genome shotgun (WGS) entry which is preliminary data.</text>
</comment>
<evidence type="ECO:0000256" key="2">
    <source>
        <dbReference type="ARBA" id="ARBA00022559"/>
    </source>
</evidence>
<dbReference type="RefSeq" id="WP_289998480.1">
    <property type="nucleotide sequence ID" value="NZ_JAUEPH010000001.1"/>
</dbReference>
<sequence>MATKTVSMELQDIQGLLIRSHKEMSYAKYFMAHITEQEKAKSWLSDIIPEITDGISKPTDFRLQIAFTYSGIRKLCNAKMFGFVVEFEQGMATDFRSRVLGDLEESAPQNWEWGGPNNKALDFVLMVFAPSEQRLSQKHEETLSLWTQNGIEHIISLDAPPNPHGKEHFGFADGITQPVMPGLSKSDLPENTVSQGEFILGYPNGYDQLPATPLIKEINDPNQQLPASKESGYRDFGRNGSYMVFRQLEQDVEGFWKQAKEGTKQIGKEESACIYTASKMVGRWPNGKPMTEDPENESSFDPKEKYFLYLKNGDKAGHKCPLGSHVRRTNPRDVLPDNKPEASVEISNLHRILRRGRIYGPPLDESFSAEKIKDLPNDDKKRGLHFICFNANIARQFEFIQHMWCNNTKFDGLYNDPDPVLGIKDYRDRSKKHDFTIQADPVRQKIYGLTRHVEIKGGAYFFMPGLKALKFLSQKDVTN</sequence>
<evidence type="ECO:0000256" key="6">
    <source>
        <dbReference type="SAM" id="MobiDB-lite"/>
    </source>
</evidence>
<dbReference type="PANTHER" id="PTHR30521:SF5">
    <property type="entry name" value="BLR4509 PROTEIN"/>
    <property type="match status" value="1"/>
</dbReference>
<keyword evidence="8" id="KW-1185">Reference proteome</keyword>
<keyword evidence="4" id="KW-0560">Oxidoreductase</keyword>